<keyword evidence="12" id="KW-1185">Reference proteome</keyword>
<dbReference type="CDD" id="cd01991">
    <property type="entry name" value="Asn_synthase_B_C"/>
    <property type="match status" value="1"/>
</dbReference>
<dbReference type="InterPro" id="IPR001962">
    <property type="entry name" value="Asn_synthase"/>
</dbReference>
<dbReference type="InterPro" id="IPR014729">
    <property type="entry name" value="Rossmann-like_a/b/a_fold"/>
</dbReference>
<dbReference type="GO" id="GO:0004066">
    <property type="term" value="F:asparagine synthase (glutamine-hydrolyzing) activity"/>
    <property type="evidence" value="ECO:0007669"/>
    <property type="project" value="UniProtKB-EC"/>
</dbReference>
<dbReference type="GO" id="GO:0006529">
    <property type="term" value="P:asparagine biosynthetic process"/>
    <property type="evidence" value="ECO:0007669"/>
    <property type="project" value="UniProtKB-KW"/>
</dbReference>
<dbReference type="SUPFAM" id="SSF56235">
    <property type="entry name" value="N-terminal nucleophile aminohydrolases (Ntn hydrolases)"/>
    <property type="match status" value="1"/>
</dbReference>
<dbReference type="PANTHER" id="PTHR43284:SF1">
    <property type="entry name" value="ASPARAGINE SYNTHETASE"/>
    <property type="match status" value="1"/>
</dbReference>
<dbReference type="Proteomes" id="UP000620559">
    <property type="component" value="Unassembled WGS sequence"/>
</dbReference>
<comment type="similarity">
    <text evidence="2">Belongs to the asparagine synthetase family.</text>
</comment>
<evidence type="ECO:0000256" key="9">
    <source>
        <dbReference type="PIRSR" id="PIRSR001589-2"/>
    </source>
</evidence>
<dbReference type="PIRSF" id="PIRSF001589">
    <property type="entry name" value="Asn_synthetase_glu-h"/>
    <property type="match status" value="1"/>
</dbReference>
<organism evidence="11 12">
    <name type="scientific">Plectonema cf. radiosum LEGE 06105</name>
    <dbReference type="NCBI Taxonomy" id="945769"/>
    <lineage>
        <taxon>Bacteria</taxon>
        <taxon>Bacillati</taxon>
        <taxon>Cyanobacteriota</taxon>
        <taxon>Cyanophyceae</taxon>
        <taxon>Oscillatoriophycideae</taxon>
        <taxon>Oscillatoriales</taxon>
        <taxon>Microcoleaceae</taxon>
        <taxon>Plectonema</taxon>
    </lineage>
</organism>
<dbReference type="InterPro" id="IPR006426">
    <property type="entry name" value="Asn_synth_AEB"/>
</dbReference>
<evidence type="ECO:0000256" key="1">
    <source>
        <dbReference type="ARBA" id="ARBA00005187"/>
    </source>
</evidence>
<gene>
    <name evidence="11" type="ORF">IQ247_30855</name>
</gene>
<evidence type="ECO:0000256" key="4">
    <source>
        <dbReference type="ARBA" id="ARBA00022741"/>
    </source>
</evidence>
<comment type="caution">
    <text evidence="11">The sequence shown here is derived from an EMBL/GenBank/DDBJ whole genome shotgun (WGS) entry which is preliminary data.</text>
</comment>
<accession>A0A8J7K8D1</accession>
<keyword evidence="4 9" id="KW-0547">Nucleotide-binding</keyword>
<proteinExistence type="inferred from homology"/>
<evidence type="ECO:0000259" key="10">
    <source>
        <dbReference type="PROSITE" id="PS51278"/>
    </source>
</evidence>
<evidence type="ECO:0000256" key="6">
    <source>
        <dbReference type="ARBA" id="ARBA00022888"/>
    </source>
</evidence>
<dbReference type="SUPFAM" id="SSF52402">
    <property type="entry name" value="Adenine nucleotide alpha hydrolases-like"/>
    <property type="match status" value="1"/>
</dbReference>
<evidence type="ECO:0000256" key="3">
    <source>
        <dbReference type="ARBA" id="ARBA00012737"/>
    </source>
</evidence>
<dbReference type="Pfam" id="PF13537">
    <property type="entry name" value="GATase_7"/>
    <property type="match status" value="1"/>
</dbReference>
<protein>
    <recommendedName>
        <fullName evidence="3">asparagine synthase (glutamine-hydrolyzing)</fullName>
        <ecNumber evidence="3">6.3.5.4</ecNumber>
    </recommendedName>
</protein>
<feature type="binding site" evidence="9">
    <location>
        <position position="100"/>
    </location>
    <ligand>
        <name>L-glutamine</name>
        <dbReference type="ChEBI" id="CHEBI:58359"/>
    </ligand>
</feature>
<dbReference type="GO" id="GO:0005524">
    <property type="term" value="F:ATP binding"/>
    <property type="evidence" value="ECO:0007669"/>
    <property type="project" value="UniProtKB-KW"/>
</dbReference>
<dbReference type="EC" id="6.3.5.4" evidence="3"/>
<dbReference type="Gene3D" id="3.40.50.620">
    <property type="entry name" value="HUPs"/>
    <property type="match status" value="1"/>
</dbReference>
<dbReference type="RefSeq" id="WP_193925931.1">
    <property type="nucleotide sequence ID" value="NZ_JADEWL010000236.1"/>
</dbReference>
<keyword evidence="6" id="KW-0061">Asparagine biosynthesis</keyword>
<dbReference type="PROSITE" id="PS51278">
    <property type="entry name" value="GATASE_TYPE_2"/>
    <property type="match status" value="1"/>
</dbReference>
<evidence type="ECO:0000313" key="12">
    <source>
        <dbReference type="Proteomes" id="UP000620559"/>
    </source>
</evidence>
<dbReference type="AlphaFoldDB" id="A0A8J7K8D1"/>
<evidence type="ECO:0000256" key="8">
    <source>
        <dbReference type="ARBA" id="ARBA00048741"/>
    </source>
</evidence>
<sequence>MSGILSLINHNNEPVNQSLLRQMTDYMVFRGPDAQQIWHKNHIGLGHTLLRTTWEQEREQQPFTLDDRVWIVADVRLDGRKDLVVALLARGRVIDETRPDVELLLHAYHVWDTACVEHLQGDFAFIIWDSRLQRLFCARDQYGIVPFYYAQVNNTLICSNTLDCIRLHPQISTQLNQQAVGDFLTQGMNMEWSTTIFADIKRLPPAHTLTWQAGQLDTQKLNIQRYWQLPRTRPLIFYKHPQEYVEHFSELFEQAVSDRLRTNRIATHISGGMDSTSIAATAQKVLLERGEPFDFQAFTMRDRLMMPEEDSYASMVAHFIGIPLNEMNCEGYMCAVPSVNPQTPSPEPIGISDRNPGNDFTRRCADHARVVLTGFGGDPGLRFGEFYWLEWWKHGLRREIFQVFGHYLRTHRSPKLYLRQGRAYWRKINKKKLELPTWFNADFVKQLDLQQRYEQINVESIDNISRYGMANSPFWSNIFEQFDPGSTGIPIKHYYPFFDLRLVNFMVSIPPIPWLVNKNILRESMKGKLPEAIRTRKKIVFQAPEEYIQGMRESVGLWAGDLLKNTPGFEEYIDTADLLRCLESGEIDTGKFMEVEKTLAVAYWLRNSQVVSPNKAKLEAVSVY</sequence>
<evidence type="ECO:0000256" key="7">
    <source>
        <dbReference type="ARBA" id="ARBA00022962"/>
    </source>
</evidence>
<evidence type="ECO:0000313" key="11">
    <source>
        <dbReference type="EMBL" id="MBE9217002.1"/>
    </source>
</evidence>
<dbReference type="CDD" id="cd00712">
    <property type="entry name" value="AsnB"/>
    <property type="match status" value="1"/>
</dbReference>
<dbReference type="InterPro" id="IPR051786">
    <property type="entry name" value="ASN_synthetase/amidase"/>
</dbReference>
<dbReference type="Gene3D" id="3.60.20.10">
    <property type="entry name" value="Glutamine Phosphoribosylpyrophosphate, subunit 1, domain 1"/>
    <property type="match status" value="1"/>
</dbReference>
<keyword evidence="5 9" id="KW-0067">ATP-binding</keyword>
<dbReference type="InterPro" id="IPR017932">
    <property type="entry name" value="GATase_2_dom"/>
</dbReference>
<name>A0A8J7K8D1_9CYAN</name>
<keyword evidence="6" id="KW-0028">Amino-acid biosynthesis</keyword>
<evidence type="ECO:0000256" key="5">
    <source>
        <dbReference type="ARBA" id="ARBA00022840"/>
    </source>
</evidence>
<dbReference type="EMBL" id="JADEWL010000236">
    <property type="protein sequence ID" value="MBE9217002.1"/>
    <property type="molecule type" value="Genomic_DNA"/>
</dbReference>
<keyword evidence="7" id="KW-0315">Glutamine amidotransferase</keyword>
<comment type="pathway">
    <text evidence="1">Amino-acid biosynthesis; L-asparagine biosynthesis; L-asparagine from L-aspartate (L-Gln route): step 1/1.</text>
</comment>
<feature type="domain" description="Glutamine amidotransferase type-2" evidence="10">
    <location>
        <begin position="2"/>
        <end position="214"/>
    </location>
</feature>
<dbReference type="PANTHER" id="PTHR43284">
    <property type="entry name" value="ASPARAGINE SYNTHETASE (GLUTAMINE-HYDROLYZING)"/>
    <property type="match status" value="1"/>
</dbReference>
<comment type="catalytic activity">
    <reaction evidence="8">
        <text>L-aspartate + L-glutamine + ATP + H2O = L-asparagine + L-glutamate + AMP + diphosphate + H(+)</text>
        <dbReference type="Rhea" id="RHEA:12228"/>
        <dbReference type="ChEBI" id="CHEBI:15377"/>
        <dbReference type="ChEBI" id="CHEBI:15378"/>
        <dbReference type="ChEBI" id="CHEBI:29985"/>
        <dbReference type="ChEBI" id="CHEBI:29991"/>
        <dbReference type="ChEBI" id="CHEBI:30616"/>
        <dbReference type="ChEBI" id="CHEBI:33019"/>
        <dbReference type="ChEBI" id="CHEBI:58048"/>
        <dbReference type="ChEBI" id="CHEBI:58359"/>
        <dbReference type="ChEBI" id="CHEBI:456215"/>
        <dbReference type="EC" id="6.3.5.4"/>
    </reaction>
</comment>
<evidence type="ECO:0000256" key="2">
    <source>
        <dbReference type="ARBA" id="ARBA00005752"/>
    </source>
</evidence>
<dbReference type="InterPro" id="IPR029055">
    <property type="entry name" value="Ntn_hydrolases_N"/>
</dbReference>
<dbReference type="InterPro" id="IPR033738">
    <property type="entry name" value="AsnB_N"/>
</dbReference>
<reference evidence="11" key="1">
    <citation type="submission" date="2020-10" db="EMBL/GenBank/DDBJ databases">
        <authorList>
            <person name="Castelo-Branco R."/>
            <person name="Eusebio N."/>
            <person name="Adriana R."/>
            <person name="Vieira A."/>
            <person name="Brugerolle De Fraissinette N."/>
            <person name="Rezende De Castro R."/>
            <person name="Schneider M.P."/>
            <person name="Vasconcelos V."/>
            <person name="Leao P.N."/>
        </authorList>
    </citation>
    <scope>NUCLEOTIDE SEQUENCE</scope>
    <source>
        <strain evidence="11">LEGE 06105</strain>
    </source>
</reference>
<dbReference type="Pfam" id="PF00733">
    <property type="entry name" value="Asn_synthase"/>
    <property type="match status" value="1"/>
</dbReference>